<dbReference type="KEGG" id="haq:DU484_06610"/>
<dbReference type="AlphaFoldDB" id="A0A345EBJ2"/>
<comment type="similarity">
    <text evidence="11">Belongs to the ABC transporter superfamily. Carbohydrate uptake transporter-1 (CUT1) (TC 3.A.1.1) family.</text>
</comment>
<dbReference type="InterPro" id="IPR003439">
    <property type="entry name" value="ABC_transporter-like_ATP-bd"/>
</dbReference>
<proteinExistence type="inferred from homology"/>
<dbReference type="PROSITE" id="PS50893">
    <property type="entry name" value="ABC_TRANSPORTER_2"/>
    <property type="match status" value="1"/>
</dbReference>
<dbReference type="EC" id="7.5.2.13" evidence="13"/>
<comment type="function">
    <text evidence="10">Part of the ABC transporter complex XacGHIJK involved in the uptake of xylose and arabinose. Responsible for energy coupling to the transport system.</text>
</comment>
<comment type="catalytic activity">
    <reaction evidence="9">
        <text>L-arabinose(out) + ATP + H2O = L-arabinose(in) + ADP + phosphate + H(+)</text>
        <dbReference type="Rhea" id="RHEA:30007"/>
        <dbReference type="ChEBI" id="CHEBI:15377"/>
        <dbReference type="ChEBI" id="CHEBI:15378"/>
        <dbReference type="ChEBI" id="CHEBI:17535"/>
        <dbReference type="ChEBI" id="CHEBI:30616"/>
        <dbReference type="ChEBI" id="CHEBI:43474"/>
        <dbReference type="ChEBI" id="CHEBI:456216"/>
        <dbReference type="EC" id="7.5.2.13"/>
    </reaction>
    <physiologicalReaction direction="left-to-right" evidence="9">
        <dbReference type="Rhea" id="RHEA:30008"/>
    </physiologicalReaction>
</comment>
<dbReference type="EMBL" id="CP031148">
    <property type="protein sequence ID" value="AXG09564.1"/>
    <property type="molecule type" value="Genomic_DNA"/>
</dbReference>
<evidence type="ECO:0000256" key="2">
    <source>
        <dbReference type="ARBA" id="ARBA00022448"/>
    </source>
</evidence>
<dbReference type="GO" id="GO:0022857">
    <property type="term" value="F:transmembrane transporter activity"/>
    <property type="evidence" value="ECO:0007669"/>
    <property type="project" value="InterPro"/>
</dbReference>
<dbReference type="Proteomes" id="UP000252985">
    <property type="component" value="Chromosome"/>
</dbReference>
<dbReference type="Gene3D" id="2.40.50.100">
    <property type="match status" value="1"/>
</dbReference>
<keyword evidence="5 15" id="KW-0067">ATP-binding</keyword>
<evidence type="ECO:0000313" key="16">
    <source>
        <dbReference type="Proteomes" id="UP000252985"/>
    </source>
</evidence>
<keyword evidence="3" id="KW-1003">Cell membrane</keyword>
<evidence type="ECO:0000256" key="8">
    <source>
        <dbReference type="ARBA" id="ARBA00050355"/>
    </source>
</evidence>
<evidence type="ECO:0000256" key="1">
    <source>
        <dbReference type="ARBA" id="ARBA00004202"/>
    </source>
</evidence>
<dbReference type="InterPro" id="IPR013611">
    <property type="entry name" value="Transp-assoc_OB_typ2"/>
</dbReference>
<keyword evidence="7" id="KW-0472">Membrane</keyword>
<comment type="subcellular location">
    <subcellularLocation>
        <location evidence="1">Cell membrane</location>
        <topology evidence="1">Peripheral membrane protein</topology>
    </subcellularLocation>
</comment>
<dbReference type="InterPro" id="IPR047641">
    <property type="entry name" value="ABC_transpr_MalK/UgpC-like"/>
</dbReference>
<dbReference type="PROSITE" id="PS00211">
    <property type="entry name" value="ABC_TRANSPORTER_1"/>
    <property type="match status" value="1"/>
</dbReference>
<dbReference type="PANTHER" id="PTHR43875">
    <property type="entry name" value="MALTODEXTRIN IMPORT ATP-BINDING PROTEIN MSMX"/>
    <property type="match status" value="1"/>
</dbReference>
<dbReference type="Pfam" id="PF08402">
    <property type="entry name" value="TOBE_2"/>
    <property type="match status" value="1"/>
</dbReference>
<evidence type="ECO:0000256" key="4">
    <source>
        <dbReference type="ARBA" id="ARBA00022741"/>
    </source>
</evidence>
<protein>
    <recommendedName>
        <fullName evidence="13">ABC-type D-xylose/L-arabinose transporter</fullName>
        <ecNumber evidence="13">7.5.2.13</ecNumber>
    </recommendedName>
</protein>
<evidence type="ECO:0000313" key="15">
    <source>
        <dbReference type="EMBL" id="AXG09564.1"/>
    </source>
</evidence>
<accession>A0A345EBJ2</accession>
<evidence type="ECO:0000256" key="12">
    <source>
        <dbReference type="ARBA" id="ARBA00065962"/>
    </source>
</evidence>
<dbReference type="PANTHER" id="PTHR43875:SF15">
    <property type="entry name" value="TREHALOSE IMPORT ATP-BINDING PROTEIN SUGC"/>
    <property type="match status" value="1"/>
</dbReference>
<comment type="subunit">
    <text evidence="12">The complex is composed of two ATP-binding proteins (XacJ and XacK), two transmembrane proteins (XacH and XacI) and a solute-binding protein (XacG).</text>
</comment>
<dbReference type="RefSeq" id="WP_114605447.1">
    <property type="nucleotide sequence ID" value="NZ_CP031148.1"/>
</dbReference>
<dbReference type="InterPro" id="IPR017871">
    <property type="entry name" value="ABC_transporter-like_CS"/>
</dbReference>
<dbReference type="Gene3D" id="3.40.50.300">
    <property type="entry name" value="P-loop containing nucleotide triphosphate hydrolases"/>
    <property type="match status" value="1"/>
</dbReference>
<evidence type="ECO:0000256" key="6">
    <source>
        <dbReference type="ARBA" id="ARBA00022967"/>
    </source>
</evidence>
<keyword evidence="6" id="KW-1278">Translocase</keyword>
<dbReference type="GeneID" id="37286634"/>
<evidence type="ECO:0000256" key="10">
    <source>
        <dbReference type="ARBA" id="ARBA00053454"/>
    </source>
</evidence>
<sequence>MAHLEVDNIRKVFDTPDGKEVAVEGVSFEADDGEFVTLVGPSGCGKTTTLRCIAGLETPTSGKIRLDGRDITELPPNKRDISLMFQSIALYPHMTVRENIAYPLKVDGVSKEKRKGPATEAAQTMQIEDMLDKMPGDLSGGQQQRAALARTVVQDPGVFLMDEPLSDLDAKLKAETRKEIQRIHEKLNTPVVYVTHDQEEAMTMSDYIAVMNDGEIEQFDSPNNIFYRPNNLFVGQFIGQHGMNVADAEVVRTDSGVSVAINEYEPDLRLENPENLQDGQVKLGFRPENTLLETDATEGIPGVVELIETFGEEAVVTVDIDRSEPLLAVIDSNRDLNEGANVRAQIGRYAHVFDEETGDILTHTMRGRKQPAD</sequence>
<organism evidence="15 16">
    <name type="scientific">Haloplanus rubicundus</name>
    <dbReference type="NCBI Taxonomy" id="1547898"/>
    <lineage>
        <taxon>Archaea</taxon>
        <taxon>Methanobacteriati</taxon>
        <taxon>Methanobacteriota</taxon>
        <taxon>Stenosarchaea group</taxon>
        <taxon>Halobacteria</taxon>
        <taxon>Halobacteriales</taxon>
        <taxon>Haloferacaceae</taxon>
        <taxon>Haloplanus</taxon>
    </lineage>
</organism>
<dbReference type="InterPro" id="IPR027417">
    <property type="entry name" value="P-loop_NTPase"/>
</dbReference>
<evidence type="ECO:0000256" key="11">
    <source>
        <dbReference type="ARBA" id="ARBA00061029"/>
    </source>
</evidence>
<dbReference type="FunFam" id="3.40.50.300:FF:000042">
    <property type="entry name" value="Maltose/maltodextrin ABC transporter, ATP-binding protein"/>
    <property type="match status" value="1"/>
</dbReference>
<evidence type="ECO:0000256" key="13">
    <source>
        <dbReference type="ARBA" id="ARBA00066315"/>
    </source>
</evidence>
<feature type="domain" description="ABC transporter" evidence="14">
    <location>
        <begin position="4"/>
        <end position="238"/>
    </location>
</feature>
<gene>
    <name evidence="15" type="ORF">DU484_06610</name>
</gene>
<evidence type="ECO:0000256" key="3">
    <source>
        <dbReference type="ARBA" id="ARBA00022475"/>
    </source>
</evidence>
<dbReference type="InterPro" id="IPR008995">
    <property type="entry name" value="Mo/tungstate-bd_C_term_dom"/>
</dbReference>
<dbReference type="SUPFAM" id="SSF52540">
    <property type="entry name" value="P-loop containing nucleoside triphosphate hydrolases"/>
    <property type="match status" value="1"/>
</dbReference>
<keyword evidence="2" id="KW-0813">Transport</keyword>
<dbReference type="Pfam" id="PF00005">
    <property type="entry name" value="ABC_tran"/>
    <property type="match status" value="1"/>
</dbReference>
<evidence type="ECO:0000256" key="9">
    <source>
        <dbReference type="ARBA" id="ARBA00051890"/>
    </source>
</evidence>
<dbReference type="InterPro" id="IPR003593">
    <property type="entry name" value="AAA+_ATPase"/>
</dbReference>
<dbReference type="GO" id="GO:0055052">
    <property type="term" value="C:ATP-binding cassette (ABC) transporter complex, substrate-binding subunit-containing"/>
    <property type="evidence" value="ECO:0007669"/>
    <property type="project" value="TreeGrafter"/>
</dbReference>
<name>A0A345EBJ2_9EURY</name>
<evidence type="ECO:0000256" key="5">
    <source>
        <dbReference type="ARBA" id="ARBA00022840"/>
    </source>
</evidence>
<evidence type="ECO:0000256" key="7">
    <source>
        <dbReference type="ARBA" id="ARBA00023136"/>
    </source>
</evidence>
<reference evidence="15 16" key="1">
    <citation type="submission" date="2018-07" db="EMBL/GenBank/DDBJ databases">
        <title>Genome sequences of Haloplanus sp. CBA1112.</title>
        <authorList>
            <person name="Kim Y.B."/>
            <person name="Roh S.W."/>
        </authorList>
    </citation>
    <scope>NUCLEOTIDE SEQUENCE [LARGE SCALE GENOMIC DNA]</scope>
    <source>
        <strain evidence="15 16">CBA1112</strain>
    </source>
</reference>
<dbReference type="SUPFAM" id="SSF50331">
    <property type="entry name" value="MOP-like"/>
    <property type="match status" value="1"/>
</dbReference>
<dbReference type="SMART" id="SM00382">
    <property type="entry name" value="AAA"/>
    <property type="match status" value="1"/>
</dbReference>
<dbReference type="GO" id="GO:0016887">
    <property type="term" value="F:ATP hydrolysis activity"/>
    <property type="evidence" value="ECO:0007669"/>
    <property type="project" value="InterPro"/>
</dbReference>
<dbReference type="InterPro" id="IPR012340">
    <property type="entry name" value="NA-bd_OB-fold"/>
</dbReference>
<comment type="catalytic activity">
    <reaction evidence="8">
        <text>D-xylose(out) + ATP + H2O = D-xylose(in) + ADP + phosphate + H(+)</text>
        <dbReference type="Rhea" id="RHEA:29899"/>
        <dbReference type="ChEBI" id="CHEBI:15377"/>
        <dbReference type="ChEBI" id="CHEBI:15378"/>
        <dbReference type="ChEBI" id="CHEBI:30616"/>
        <dbReference type="ChEBI" id="CHEBI:43474"/>
        <dbReference type="ChEBI" id="CHEBI:53455"/>
        <dbReference type="ChEBI" id="CHEBI:456216"/>
        <dbReference type="EC" id="7.5.2.13"/>
    </reaction>
    <physiologicalReaction direction="left-to-right" evidence="8">
        <dbReference type="Rhea" id="RHEA:29900"/>
    </physiologicalReaction>
</comment>
<dbReference type="GO" id="GO:0005524">
    <property type="term" value="F:ATP binding"/>
    <property type="evidence" value="ECO:0007669"/>
    <property type="project" value="UniProtKB-KW"/>
</dbReference>
<keyword evidence="4" id="KW-0547">Nucleotide-binding</keyword>
<dbReference type="Gene3D" id="2.40.50.140">
    <property type="entry name" value="Nucleic acid-binding proteins"/>
    <property type="match status" value="1"/>
</dbReference>
<evidence type="ECO:0000259" key="14">
    <source>
        <dbReference type="PROSITE" id="PS50893"/>
    </source>
</evidence>